<dbReference type="EMBL" id="QSRJ01000004">
    <property type="protein sequence ID" value="RGL10663.1"/>
    <property type="molecule type" value="Genomic_DNA"/>
</dbReference>
<accession>A0A3E4QUY5</accession>
<comment type="similarity">
    <text evidence="2 4">Belongs to the pyridoxal phosphate-binding protein YggS/PROSC family.</text>
</comment>
<dbReference type="GO" id="GO:0030170">
    <property type="term" value="F:pyridoxal phosphate binding"/>
    <property type="evidence" value="ECO:0007669"/>
    <property type="project" value="UniProtKB-UniRule"/>
</dbReference>
<evidence type="ECO:0000259" key="5">
    <source>
        <dbReference type="Pfam" id="PF01168"/>
    </source>
</evidence>
<evidence type="ECO:0000256" key="3">
    <source>
        <dbReference type="PIRSR" id="PIRSR004848-1"/>
    </source>
</evidence>
<comment type="function">
    <text evidence="2">Pyridoxal 5'-phosphate (PLP)-binding protein, which is involved in PLP homeostasis.</text>
</comment>
<name>A0A3E4QUY5_9ACTN</name>
<dbReference type="PANTHER" id="PTHR10146">
    <property type="entry name" value="PROLINE SYNTHETASE CO-TRANSCRIBED BACTERIAL HOMOLOG PROTEIN"/>
    <property type="match status" value="1"/>
</dbReference>
<feature type="modified residue" description="N6-(pyridoxal phosphate)lysine" evidence="2 3">
    <location>
        <position position="41"/>
    </location>
</feature>
<dbReference type="RefSeq" id="WP_117679306.1">
    <property type="nucleotide sequence ID" value="NZ_CAJJKC010000002.1"/>
</dbReference>
<dbReference type="PIRSF" id="PIRSF004848">
    <property type="entry name" value="YBL036c_PLPDEIII"/>
    <property type="match status" value="1"/>
</dbReference>
<dbReference type="InterPro" id="IPR011078">
    <property type="entry name" value="PyrdxlP_homeostasis"/>
</dbReference>
<dbReference type="AlphaFoldDB" id="A0A3E4QUY5"/>
<keyword evidence="1 2" id="KW-0663">Pyridoxal phosphate</keyword>
<evidence type="ECO:0000256" key="4">
    <source>
        <dbReference type="RuleBase" id="RU004514"/>
    </source>
</evidence>
<dbReference type="Proteomes" id="UP000260943">
    <property type="component" value="Unassembled WGS sequence"/>
</dbReference>
<comment type="caution">
    <text evidence="6">The sequence shown here is derived from an EMBL/GenBank/DDBJ whole genome shotgun (WGS) entry which is preliminary data.</text>
</comment>
<protein>
    <recommendedName>
        <fullName evidence="2">Pyridoxal phosphate homeostasis protein</fullName>
        <shortName evidence="2">PLP homeostasis protein</shortName>
    </recommendedName>
</protein>
<evidence type="ECO:0000256" key="1">
    <source>
        <dbReference type="ARBA" id="ARBA00022898"/>
    </source>
</evidence>
<dbReference type="HAMAP" id="MF_02087">
    <property type="entry name" value="PLP_homeostasis"/>
    <property type="match status" value="1"/>
</dbReference>
<sequence>MDISLQDQLRRRREEILFRMDTALSKSGRTLADVELIAVSKTVDVEYVQAAIAAGYRAFGENRPQELARKIDGLEQMRAAGADIPDVRFDMIGNLQTNKINAVLGRADLIHSISSLHLAEAVASRASRRIEDGLLDAAQPVLLEVNVSGEETKSGFSVDEVRQAIPHLQTLYGIRVCGLMTMAPRGDKKVARATFAGLRELRDELSVEYPDLSLDELSCGMSEDFEIALEEGSTIVRLGRVVFDPAFAVE</sequence>
<dbReference type="InterPro" id="IPR029066">
    <property type="entry name" value="PLP-binding_barrel"/>
</dbReference>
<dbReference type="Pfam" id="PF01168">
    <property type="entry name" value="Ala_racemase_N"/>
    <property type="match status" value="1"/>
</dbReference>
<organism evidence="6 7">
    <name type="scientific">Collinsella tanakaei</name>
    <dbReference type="NCBI Taxonomy" id="626935"/>
    <lineage>
        <taxon>Bacteria</taxon>
        <taxon>Bacillati</taxon>
        <taxon>Actinomycetota</taxon>
        <taxon>Coriobacteriia</taxon>
        <taxon>Coriobacteriales</taxon>
        <taxon>Coriobacteriaceae</taxon>
        <taxon>Collinsella</taxon>
    </lineage>
</organism>
<comment type="cofactor">
    <cofactor evidence="3">
        <name>pyridoxal 5'-phosphate</name>
        <dbReference type="ChEBI" id="CHEBI:597326"/>
    </cofactor>
</comment>
<dbReference type="CDD" id="cd00635">
    <property type="entry name" value="PLPDE_III_YBL036c_like"/>
    <property type="match status" value="1"/>
</dbReference>
<dbReference type="Gene3D" id="3.20.20.10">
    <property type="entry name" value="Alanine racemase"/>
    <property type="match status" value="1"/>
</dbReference>
<reference evidence="6 7" key="1">
    <citation type="submission" date="2018-08" db="EMBL/GenBank/DDBJ databases">
        <title>A genome reference for cultivated species of the human gut microbiota.</title>
        <authorList>
            <person name="Zou Y."/>
            <person name="Xue W."/>
            <person name="Luo G."/>
        </authorList>
    </citation>
    <scope>NUCLEOTIDE SEQUENCE [LARGE SCALE GENOMIC DNA]</scope>
    <source>
        <strain evidence="6 7">TF08-14</strain>
    </source>
</reference>
<dbReference type="InterPro" id="IPR001608">
    <property type="entry name" value="Ala_racemase_N"/>
</dbReference>
<evidence type="ECO:0000313" key="7">
    <source>
        <dbReference type="Proteomes" id="UP000260943"/>
    </source>
</evidence>
<proteinExistence type="inferred from homology"/>
<dbReference type="PANTHER" id="PTHR10146:SF14">
    <property type="entry name" value="PYRIDOXAL PHOSPHATE HOMEOSTASIS PROTEIN"/>
    <property type="match status" value="1"/>
</dbReference>
<evidence type="ECO:0000313" key="6">
    <source>
        <dbReference type="EMBL" id="RGL10663.1"/>
    </source>
</evidence>
<feature type="domain" description="Alanine racemase N-terminal" evidence="5">
    <location>
        <begin position="32"/>
        <end position="243"/>
    </location>
</feature>
<dbReference type="NCBIfam" id="TIGR00044">
    <property type="entry name" value="YggS family pyridoxal phosphate-dependent enzyme"/>
    <property type="match status" value="1"/>
</dbReference>
<dbReference type="SUPFAM" id="SSF51419">
    <property type="entry name" value="PLP-binding barrel"/>
    <property type="match status" value="1"/>
</dbReference>
<evidence type="ECO:0000256" key="2">
    <source>
        <dbReference type="HAMAP-Rule" id="MF_02087"/>
    </source>
</evidence>
<gene>
    <name evidence="6" type="ORF">DXC81_04090</name>
</gene>